<dbReference type="Gene3D" id="1.20.1740.10">
    <property type="entry name" value="Amino acid/polyamine transporter I"/>
    <property type="match status" value="1"/>
</dbReference>
<organism evidence="7 8">
    <name type="scientific">Dehalobacterium formicoaceticum</name>
    <dbReference type="NCBI Taxonomy" id="51515"/>
    <lineage>
        <taxon>Bacteria</taxon>
        <taxon>Bacillati</taxon>
        <taxon>Bacillota</taxon>
        <taxon>Clostridia</taxon>
        <taxon>Eubacteriales</taxon>
        <taxon>Peptococcaceae</taxon>
        <taxon>Dehalobacterium</taxon>
    </lineage>
</organism>
<feature type="transmembrane region" description="Helical" evidence="6">
    <location>
        <begin position="95"/>
        <end position="116"/>
    </location>
</feature>
<dbReference type="InterPro" id="IPR002293">
    <property type="entry name" value="AA/rel_permease1"/>
</dbReference>
<feature type="transmembrane region" description="Helical" evidence="6">
    <location>
        <begin position="240"/>
        <end position="269"/>
    </location>
</feature>
<evidence type="ECO:0000256" key="4">
    <source>
        <dbReference type="ARBA" id="ARBA00022989"/>
    </source>
</evidence>
<feature type="transmembrane region" description="Helical" evidence="6">
    <location>
        <begin position="158"/>
        <end position="180"/>
    </location>
</feature>
<feature type="transmembrane region" description="Helical" evidence="6">
    <location>
        <begin position="360"/>
        <end position="380"/>
    </location>
</feature>
<keyword evidence="5 6" id="KW-0472">Membrane</keyword>
<evidence type="ECO:0000256" key="1">
    <source>
        <dbReference type="ARBA" id="ARBA00004651"/>
    </source>
</evidence>
<keyword evidence="4 6" id="KW-1133">Transmembrane helix</keyword>
<evidence type="ECO:0000256" key="6">
    <source>
        <dbReference type="SAM" id="Phobius"/>
    </source>
</evidence>
<evidence type="ECO:0000313" key="8">
    <source>
        <dbReference type="Proteomes" id="UP001524944"/>
    </source>
</evidence>
<protein>
    <submittedName>
        <fullName evidence="7">APC family permease</fullName>
    </submittedName>
</protein>
<feature type="transmembrane region" description="Helical" evidence="6">
    <location>
        <begin position="289"/>
        <end position="311"/>
    </location>
</feature>
<accession>A0ABT1Y0Z7</accession>
<keyword evidence="2" id="KW-1003">Cell membrane</keyword>
<feature type="transmembrane region" description="Helical" evidence="6">
    <location>
        <begin position="128"/>
        <end position="146"/>
    </location>
</feature>
<evidence type="ECO:0000313" key="7">
    <source>
        <dbReference type="EMBL" id="MCR6544532.1"/>
    </source>
</evidence>
<dbReference type="RefSeq" id="WP_345967863.1">
    <property type="nucleotide sequence ID" value="NZ_JBDIOZ010000006.1"/>
</dbReference>
<proteinExistence type="predicted"/>
<feature type="transmembrane region" description="Helical" evidence="6">
    <location>
        <begin position="20"/>
        <end position="42"/>
    </location>
</feature>
<feature type="transmembrane region" description="Helical" evidence="6">
    <location>
        <begin position="401"/>
        <end position="426"/>
    </location>
</feature>
<feature type="transmembrane region" description="Helical" evidence="6">
    <location>
        <begin position="432"/>
        <end position="450"/>
    </location>
</feature>
<keyword evidence="8" id="KW-1185">Reference proteome</keyword>
<comment type="caution">
    <text evidence="7">The sequence shown here is derived from an EMBL/GenBank/DDBJ whole genome shotgun (WGS) entry which is preliminary data.</text>
</comment>
<dbReference type="PANTHER" id="PTHR42770">
    <property type="entry name" value="AMINO ACID TRANSPORTER-RELATED"/>
    <property type="match status" value="1"/>
</dbReference>
<name>A0ABT1Y0Z7_9FIRM</name>
<evidence type="ECO:0000256" key="5">
    <source>
        <dbReference type="ARBA" id="ARBA00023136"/>
    </source>
</evidence>
<feature type="transmembrane region" description="Helical" evidence="6">
    <location>
        <begin position="200"/>
        <end position="220"/>
    </location>
</feature>
<dbReference type="PIRSF" id="PIRSF006060">
    <property type="entry name" value="AA_transporter"/>
    <property type="match status" value="1"/>
</dbReference>
<keyword evidence="3 6" id="KW-0812">Transmembrane</keyword>
<evidence type="ECO:0000256" key="2">
    <source>
        <dbReference type="ARBA" id="ARBA00022475"/>
    </source>
</evidence>
<comment type="subcellular location">
    <subcellularLocation>
        <location evidence="1">Cell membrane</location>
        <topology evidence="1">Multi-pass membrane protein</topology>
    </subcellularLocation>
</comment>
<dbReference type="PANTHER" id="PTHR42770:SF11">
    <property type="entry name" value="INNER MEMBRANE TRANSPORT PROTEIN YBAT"/>
    <property type="match status" value="1"/>
</dbReference>
<reference evidence="7 8" key="1">
    <citation type="submission" date="2022-08" db="EMBL/GenBank/DDBJ databases">
        <title>Proteogenomics of the novel Dehalobacterium formicoaceticum strain EZ94 highlights a key role of methyltransferases during anaerobic dichloromethane degradation.</title>
        <authorList>
            <person name="Wasmund K."/>
        </authorList>
    </citation>
    <scope>NUCLEOTIDE SEQUENCE [LARGE SCALE GENOMIC DNA]</scope>
    <source>
        <strain evidence="7 8">EZ94</strain>
    </source>
</reference>
<dbReference type="EMBL" id="JANPWE010000001">
    <property type="protein sequence ID" value="MCR6544532.1"/>
    <property type="molecule type" value="Genomic_DNA"/>
</dbReference>
<evidence type="ECO:0000256" key="3">
    <source>
        <dbReference type="ARBA" id="ARBA00022692"/>
    </source>
</evidence>
<dbReference type="Pfam" id="PF13520">
    <property type="entry name" value="AA_permease_2"/>
    <property type="match status" value="1"/>
</dbReference>
<gene>
    <name evidence="7" type="ORF">NVS47_03220</name>
</gene>
<sequence>MERTLDWKQGLAIALGVPLLILPSIGYFTSYVWGFSIIIWILSITQGFIQNFAYGELASRYPEASGLPGFVQVIFKGNTDNEYCASKFIGGFSAWGYWFAWNPVLAIYSILIGTYLHGLIPAFNNVPVYFLSLASGIVIFGFLILINWKGVAGGAKLGYILAVFSITPLMFISISTFFTGSFHVGNITNYMLPLDWQWDSAHIIILLGLMAMAQWSACAWETAAIYAPEYKNPKKDIPKALFVCGIFCIFTFVVVQMACVGTLGVEAIIAEPYSPMLGLAQISLGDIGVLIAIPMLLASMVLIIQTGLLGSSKAMQSMAQEGNLPQILGKSNIHNVPIVAMIIISLFNLVLIGLGNPSTILAASALGYSVANGISLFAYFKASKTAPQVKDDEYFKAPKGWKYLALACGILNIPLYFIGITMINILDFGLQSALIGLIVLLLYVPLWYYSKCEARDRRIMDHQKNLGGSN</sequence>
<dbReference type="InterPro" id="IPR050367">
    <property type="entry name" value="APC_superfamily"/>
</dbReference>
<feature type="transmembrane region" description="Helical" evidence="6">
    <location>
        <begin position="332"/>
        <end position="354"/>
    </location>
</feature>
<dbReference type="Proteomes" id="UP001524944">
    <property type="component" value="Unassembled WGS sequence"/>
</dbReference>